<evidence type="ECO:0000313" key="2">
    <source>
        <dbReference type="EMBL" id="MCV7424501.1"/>
    </source>
</evidence>
<dbReference type="Pfam" id="PF12680">
    <property type="entry name" value="SnoaL_2"/>
    <property type="match status" value="1"/>
</dbReference>
<dbReference type="RefSeq" id="WP_263999568.1">
    <property type="nucleotide sequence ID" value="NZ_JACKVK010000015.1"/>
</dbReference>
<proteinExistence type="predicted"/>
<dbReference type="InterPro" id="IPR011944">
    <property type="entry name" value="Steroid_delta5-4_isomerase"/>
</dbReference>
<dbReference type="Gene3D" id="3.10.450.50">
    <property type="match status" value="1"/>
</dbReference>
<dbReference type="InterPro" id="IPR037401">
    <property type="entry name" value="SnoaL-like"/>
</dbReference>
<sequence>MRDQKRCAVSSLRRHPLQREVGSRRPAGERAFMSDASVERILEELQAAWNSGDGHRLAAVFAEDATMVDVRGRMLKGRSHIGDEHQTLFETIFKESTFQIELLDAYSLGEGLVLVHTSSIAHIPDGPRAGQNHGIQTQLIRNGEIFAFQNTLCAE</sequence>
<dbReference type="SUPFAM" id="SSF54427">
    <property type="entry name" value="NTF2-like"/>
    <property type="match status" value="1"/>
</dbReference>
<dbReference type="InterPro" id="IPR032710">
    <property type="entry name" value="NTF2-like_dom_sf"/>
</dbReference>
<keyword evidence="3" id="KW-1185">Reference proteome</keyword>
<dbReference type="EMBL" id="JACKVK010000015">
    <property type="protein sequence ID" value="MCV7424501.1"/>
    <property type="molecule type" value="Genomic_DNA"/>
</dbReference>
<feature type="domain" description="SnoaL-like" evidence="1">
    <location>
        <begin position="43"/>
        <end position="146"/>
    </location>
</feature>
<dbReference type="Proteomes" id="UP001141629">
    <property type="component" value="Unassembled WGS sequence"/>
</dbReference>
<comment type="caution">
    <text evidence="2">The sequence shown here is derived from an EMBL/GenBank/DDBJ whole genome shotgun (WGS) entry which is preliminary data.</text>
</comment>
<gene>
    <name evidence="2" type="ORF">H7K45_28555</name>
</gene>
<dbReference type="AlphaFoldDB" id="A0A9X2Z9A8"/>
<name>A0A9X2Z9A8_9MYCO</name>
<evidence type="ECO:0000313" key="3">
    <source>
        <dbReference type="Proteomes" id="UP001141629"/>
    </source>
</evidence>
<organism evidence="2 3">
    <name type="scientific">Mycobacterium yunnanensis</name>
    <dbReference type="NCBI Taxonomy" id="368477"/>
    <lineage>
        <taxon>Bacteria</taxon>
        <taxon>Bacillati</taxon>
        <taxon>Actinomycetota</taxon>
        <taxon>Actinomycetes</taxon>
        <taxon>Mycobacteriales</taxon>
        <taxon>Mycobacteriaceae</taxon>
        <taxon>Mycobacterium</taxon>
    </lineage>
</organism>
<accession>A0A9X2Z9A8</accession>
<protein>
    <submittedName>
        <fullName evidence="2">SgcJ/EcaC family oxidoreductase</fullName>
    </submittedName>
</protein>
<evidence type="ECO:0000259" key="1">
    <source>
        <dbReference type="Pfam" id="PF12680"/>
    </source>
</evidence>
<dbReference type="NCBIfam" id="TIGR02246">
    <property type="entry name" value="SgcJ/EcaC family oxidoreductase"/>
    <property type="match status" value="1"/>
</dbReference>
<reference evidence="2" key="2">
    <citation type="journal article" date="2022" name="BMC Genomics">
        <title>Comparative genome analysis of mycobacteria focusing on tRNA and non-coding RNA.</title>
        <authorList>
            <person name="Behra P.R.K."/>
            <person name="Pettersson B.M.F."/>
            <person name="Ramesh M."/>
            <person name="Das S."/>
            <person name="Dasgupta S."/>
            <person name="Kirsebom L.A."/>
        </authorList>
    </citation>
    <scope>NUCLEOTIDE SEQUENCE</scope>
    <source>
        <strain evidence="2">DSM 44838</strain>
    </source>
</reference>
<reference evidence="2" key="1">
    <citation type="submission" date="2020-07" db="EMBL/GenBank/DDBJ databases">
        <authorList>
            <person name="Pettersson B.M.F."/>
            <person name="Behra P.R.K."/>
            <person name="Ramesh M."/>
            <person name="Das S."/>
            <person name="Dasgupta S."/>
            <person name="Kirsebom L.A."/>
        </authorList>
    </citation>
    <scope>NUCLEOTIDE SEQUENCE</scope>
    <source>
        <strain evidence="2">DSM 44838</strain>
    </source>
</reference>